<dbReference type="GO" id="GO:0047617">
    <property type="term" value="F:fatty acyl-CoA hydrolase activity"/>
    <property type="evidence" value="ECO:0007669"/>
    <property type="project" value="TreeGrafter"/>
</dbReference>
<dbReference type="PIRSF" id="PIRSF003230">
    <property type="entry name" value="YbgC"/>
    <property type="match status" value="1"/>
</dbReference>
<dbReference type="CDD" id="cd00586">
    <property type="entry name" value="4HBT"/>
    <property type="match status" value="1"/>
</dbReference>
<evidence type="ECO:0000256" key="2">
    <source>
        <dbReference type="ARBA" id="ARBA00022801"/>
    </source>
</evidence>
<protein>
    <submittedName>
        <fullName evidence="3">YbgC/FadM family acyl-CoA thioesterase</fullName>
        <ecNumber evidence="3">3.1.2.-</ecNumber>
    </submittedName>
</protein>
<dbReference type="RefSeq" id="WP_144067103.1">
    <property type="nucleotide sequence ID" value="NZ_CP041636.1"/>
</dbReference>
<dbReference type="NCBIfam" id="TIGR00051">
    <property type="entry name" value="YbgC/FadM family acyl-CoA thioesterase"/>
    <property type="match status" value="1"/>
</dbReference>
<dbReference type="EC" id="3.1.2.-" evidence="3"/>
<dbReference type="Pfam" id="PF13279">
    <property type="entry name" value="4HBT_2"/>
    <property type="match status" value="1"/>
</dbReference>
<dbReference type="InterPro" id="IPR006684">
    <property type="entry name" value="YbgC/YbaW"/>
</dbReference>
<accession>A0A516GXA0</accession>
<gene>
    <name evidence="3" type="ORF">FNB15_01980</name>
</gene>
<name>A0A516GXA0_9PROT</name>
<sequence length="139" mass="15506">MSEHRYALRVQWEDTDAAGIVYYANYLRFIERGRSDLLLQNGIDQRGLIESENGAAFAVRACNVDYLKPARLHEELVVTTAITELRGASLTLGQEVWRGAELLVRAEVKLVCIDAKGRARRVPQPVAALFATLSPNLSH</sequence>
<dbReference type="KEGG" id="fer:FNB15_01980"/>
<comment type="similarity">
    <text evidence="1">Belongs to the 4-hydroxybenzoyl-CoA thioesterase family.</text>
</comment>
<keyword evidence="4" id="KW-1185">Reference proteome</keyword>
<dbReference type="InterPro" id="IPR050563">
    <property type="entry name" value="4-hydroxybenzoyl-CoA_TE"/>
</dbReference>
<dbReference type="FunFam" id="3.10.129.10:FF:000004">
    <property type="entry name" value="Tol-pal system-associated acyl-CoA thioesterase"/>
    <property type="match status" value="1"/>
</dbReference>
<dbReference type="PANTHER" id="PTHR31793">
    <property type="entry name" value="4-HYDROXYBENZOYL-COA THIOESTERASE FAMILY MEMBER"/>
    <property type="match status" value="1"/>
</dbReference>
<evidence type="ECO:0000313" key="3">
    <source>
        <dbReference type="EMBL" id="QDO96122.1"/>
    </source>
</evidence>
<dbReference type="OrthoDB" id="9808429at2"/>
<keyword evidence="2 3" id="KW-0378">Hydrolase</keyword>
<dbReference type="SUPFAM" id="SSF54637">
    <property type="entry name" value="Thioesterase/thiol ester dehydrase-isomerase"/>
    <property type="match status" value="1"/>
</dbReference>
<reference evidence="3 4" key="1">
    <citation type="submission" date="2019-07" db="EMBL/GenBank/DDBJ databases">
        <title>Genome sequencing for Ferrovibrio sp. K5.</title>
        <authorList>
            <person name="Park S.-J."/>
        </authorList>
    </citation>
    <scope>NUCLEOTIDE SEQUENCE [LARGE SCALE GENOMIC DNA]</scope>
    <source>
        <strain evidence="3 4">K5</strain>
    </source>
</reference>
<dbReference type="Gene3D" id="3.10.129.10">
    <property type="entry name" value="Hotdog Thioesterase"/>
    <property type="match status" value="1"/>
</dbReference>
<dbReference type="InterPro" id="IPR029069">
    <property type="entry name" value="HotDog_dom_sf"/>
</dbReference>
<organism evidence="3 4">
    <name type="scientific">Ferrovibrio terrae</name>
    <dbReference type="NCBI Taxonomy" id="2594003"/>
    <lineage>
        <taxon>Bacteria</taxon>
        <taxon>Pseudomonadati</taxon>
        <taxon>Pseudomonadota</taxon>
        <taxon>Alphaproteobacteria</taxon>
        <taxon>Rhodospirillales</taxon>
        <taxon>Rhodospirillaceae</taxon>
        <taxon>Ferrovibrio</taxon>
    </lineage>
</organism>
<evidence type="ECO:0000256" key="1">
    <source>
        <dbReference type="ARBA" id="ARBA00005953"/>
    </source>
</evidence>
<proteinExistence type="inferred from homology"/>
<dbReference type="PANTHER" id="PTHR31793:SF37">
    <property type="entry name" value="ACYL-COA THIOESTER HYDROLASE YBGC"/>
    <property type="match status" value="1"/>
</dbReference>
<dbReference type="EMBL" id="CP041636">
    <property type="protein sequence ID" value="QDO96122.1"/>
    <property type="molecule type" value="Genomic_DNA"/>
</dbReference>
<dbReference type="Proteomes" id="UP000317496">
    <property type="component" value="Chromosome"/>
</dbReference>
<evidence type="ECO:0000313" key="4">
    <source>
        <dbReference type="Proteomes" id="UP000317496"/>
    </source>
</evidence>
<dbReference type="AlphaFoldDB" id="A0A516GXA0"/>